<accession>A0A3L9ZWW8</accession>
<dbReference type="PANTHER" id="PTHR42776:SF27">
    <property type="entry name" value="DIPEPTIDYL PEPTIDASE FAMILY MEMBER 6"/>
    <property type="match status" value="1"/>
</dbReference>
<evidence type="ECO:0000259" key="3">
    <source>
        <dbReference type="Pfam" id="PF02897"/>
    </source>
</evidence>
<name>A0A3L9ZWW8_9FLAO</name>
<evidence type="ECO:0000313" key="4">
    <source>
        <dbReference type="EMBL" id="RMA76926.1"/>
    </source>
</evidence>
<dbReference type="InterPro" id="IPR011042">
    <property type="entry name" value="6-blade_b-propeller_TolB-like"/>
</dbReference>
<dbReference type="Gene3D" id="3.40.50.1820">
    <property type="entry name" value="alpha/beta hydrolase"/>
    <property type="match status" value="1"/>
</dbReference>
<dbReference type="InterPro" id="IPR029058">
    <property type="entry name" value="AB_hydrolase_fold"/>
</dbReference>
<dbReference type="Gene3D" id="2.120.10.60">
    <property type="entry name" value="Tricorn protease N-terminal domain"/>
    <property type="match status" value="1"/>
</dbReference>
<dbReference type="InterPro" id="IPR023302">
    <property type="entry name" value="Pept_S9A_N"/>
</dbReference>
<evidence type="ECO:0000313" key="5">
    <source>
        <dbReference type="Proteomes" id="UP000280368"/>
    </source>
</evidence>
<dbReference type="GO" id="GO:0004252">
    <property type="term" value="F:serine-type endopeptidase activity"/>
    <property type="evidence" value="ECO:0007669"/>
    <property type="project" value="InterPro"/>
</dbReference>
<dbReference type="GO" id="GO:0006508">
    <property type="term" value="P:proteolysis"/>
    <property type="evidence" value="ECO:0007669"/>
    <property type="project" value="InterPro"/>
</dbReference>
<gene>
    <name evidence="4" type="ORF">BC961_0905</name>
</gene>
<protein>
    <submittedName>
        <fullName evidence="4">Prolyl oligopeptidase family protein</fullName>
    </submittedName>
</protein>
<dbReference type="InterPro" id="IPR001375">
    <property type="entry name" value="Peptidase_S9_cat"/>
</dbReference>
<evidence type="ECO:0000256" key="1">
    <source>
        <dbReference type="ARBA" id="ARBA00022801"/>
    </source>
</evidence>
<keyword evidence="5" id="KW-1185">Reference proteome</keyword>
<dbReference type="RefSeq" id="WP_121924636.1">
    <property type="nucleotide sequence ID" value="NZ_CBCSGA010000006.1"/>
</dbReference>
<feature type="domain" description="Peptidase S9A N-terminal" evidence="3">
    <location>
        <begin position="110"/>
        <end position="375"/>
    </location>
</feature>
<dbReference type="Pfam" id="PF00326">
    <property type="entry name" value="Peptidase_S9"/>
    <property type="match status" value="1"/>
</dbReference>
<proteinExistence type="predicted"/>
<dbReference type="Gene3D" id="2.120.10.30">
    <property type="entry name" value="TolB, C-terminal domain"/>
    <property type="match status" value="1"/>
</dbReference>
<dbReference type="SUPFAM" id="SSF82171">
    <property type="entry name" value="DPP6 N-terminal domain-like"/>
    <property type="match status" value="1"/>
</dbReference>
<reference evidence="4 5" key="1">
    <citation type="submission" date="2018-10" db="EMBL/GenBank/DDBJ databases">
        <title>Genomic Encyclopedia of Archaeal and Bacterial Type Strains, Phase II (KMG-II): from individual species to whole genera.</title>
        <authorList>
            <person name="Goeker M."/>
        </authorList>
    </citation>
    <scope>NUCLEOTIDE SEQUENCE [LARGE SCALE GENOMIC DNA]</scope>
    <source>
        <strain evidence="4 5">DSM 19727</strain>
    </source>
</reference>
<sequence length="649" mass="73052">MNFKSLLVVTATFSTLFVMNGQTKSSFVVPNENLITENIAPIPKDLSNDVKKYSEFRSATLADINPVTNEIIINTRFGSTSQLHRVLNGMGARTQITFFDEPISATSYEPTKGEYLVYAKDIGGNEFSQLFKLDLKTQQSTLLTDGGRSQNGGINWRKDGKGFYYSSTKRNGGDRDVYFMDPNNPKAEKLILQVKGGGWGIQDISADNKQLVLGEYVSINESYLWLLDIATGKLTEITDRKVKGVSQSDATFSNVPNEIWFVTDKDNEFERLATMNLKKKKTTYHTTAIPWNVENYDLSEDQKSIVFTSNEAGLNKMYLMNTATKSYTDVKGLPVGLVSNPRFTKDNKSIFFNQSTAQTASDIYQLEISSGMVARWTESELGEMQPSEMSVPKFIEWKSFDDLAVSGFYYPASPKFKGKRPVIILIHGGPEGQSMASFLGGNNFYTSEMGVSLIYPNVRGSSGFGKTYLAKDNGFLREDSVKDIGALLEWIAKQPELDKDKIMIMGGSYGGYMTLATAFHYADKIKCSVDIVGISNFNTFLKNTEEYRRDLRRAEYGDERDPKMAAFFDKMAPLNNTDKIKKPMFIIQGTNDPRVPVTEAMQMRDKLKAQGNTVWYLEAKDEGHGFKKKANIDYQRLAVIRFMQEYLVK</sequence>
<dbReference type="PANTHER" id="PTHR42776">
    <property type="entry name" value="SERINE PEPTIDASE S9 FAMILY MEMBER"/>
    <property type="match status" value="1"/>
</dbReference>
<dbReference type="EMBL" id="REFH01000008">
    <property type="protein sequence ID" value="RMA76926.1"/>
    <property type="molecule type" value="Genomic_DNA"/>
</dbReference>
<evidence type="ECO:0000259" key="2">
    <source>
        <dbReference type="Pfam" id="PF00326"/>
    </source>
</evidence>
<dbReference type="SUPFAM" id="SSF53474">
    <property type="entry name" value="alpha/beta-Hydrolases"/>
    <property type="match status" value="1"/>
</dbReference>
<comment type="caution">
    <text evidence="4">The sequence shown here is derived from an EMBL/GenBank/DDBJ whole genome shotgun (WGS) entry which is preliminary data.</text>
</comment>
<dbReference type="OrthoDB" id="108903at2"/>
<keyword evidence="1" id="KW-0378">Hydrolase</keyword>
<dbReference type="Proteomes" id="UP000280368">
    <property type="component" value="Unassembled WGS sequence"/>
</dbReference>
<dbReference type="AlphaFoldDB" id="A0A3L9ZWW8"/>
<feature type="domain" description="Peptidase S9 prolyl oligopeptidase catalytic" evidence="2">
    <location>
        <begin position="444"/>
        <end position="647"/>
    </location>
</feature>
<organism evidence="4 5">
    <name type="scientific">Flavobacterium weaverense</name>
    <dbReference type="NCBI Taxonomy" id="271156"/>
    <lineage>
        <taxon>Bacteria</taxon>
        <taxon>Pseudomonadati</taxon>
        <taxon>Bacteroidota</taxon>
        <taxon>Flavobacteriia</taxon>
        <taxon>Flavobacteriales</taxon>
        <taxon>Flavobacteriaceae</taxon>
        <taxon>Flavobacterium</taxon>
    </lineage>
</organism>
<dbReference type="Pfam" id="PF02897">
    <property type="entry name" value="Peptidase_S9_N"/>
    <property type="match status" value="1"/>
</dbReference>